<evidence type="ECO:0000313" key="2">
    <source>
        <dbReference type="Proteomes" id="UP001144978"/>
    </source>
</evidence>
<proteinExistence type="predicted"/>
<keyword evidence="2" id="KW-1185">Reference proteome</keyword>
<gene>
    <name evidence="1" type="ORF">NUW54_g3870</name>
</gene>
<evidence type="ECO:0000313" key="1">
    <source>
        <dbReference type="EMBL" id="KAJ3006617.1"/>
    </source>
</evidence>
<name>A0ACC1Q214_9APHY</name>
<organism evidence="1 2">
    <name type="scientific">Trametes sanguinea</name>
    <dbReference type="NCBI Taxonomy" id="158606"/>
    <lineage>
        <taxon>Eukaryota</taxon>
        <taxon>Fungi</taxon>
        <taxon>Dikarya</taxon>
        <taxon>Basidiomycota</taxon>
        <taxon>Agaricomycotina</taxon>
        <taxon>Agaricomycetes</taxon>
        <taxon>Polyporales</taxon>
        <taxon>Polyporaceae</taxon>
        <taxon>Trametes</taxon>
    </lineage>
</organism>
<dbReference type="Proteomes" id="UP001144978">
    <property type="component" value="Unassembled WGS sequence"/>
</dbReference>
<dbReference type="EMBL" id="JANSHE010000839">
    <property type="protein sequence ID" value="KAJ3006617.1"/>
    <property type="molecule type" value="Genomic_DNA"/>
</dbReference>
<sequence>MLLHGFVRDASLSVLGNWSGKGRDAASAVQYIELESGGCHVPFSAQLRALRNVREVIEMRAGAAFDADVGDDDCIRLERRVFTKVRTTARGVESVRLTDVNDPFRRARKIAAMWRVDHVVTTILRRPSGDHIAVSSDVITVGDFVEVTATAHVELIRSRKRRGAKVTFQMHEVVRLYSAREVAGLYKRPSTESDGAAATGARACRVISIARVRGGAGAGDVTMKPLSE</sequence>
<protein>
    <submittedName>
        <fullName evidence="1">Uncharacterized protein</fullName>
    </submittedName>
</protein>
<reference evidence="1" key="1">
    <citation type="submission" date="2022-08" db="EMBL/GenBank/DDBJ databases">
        <title>Genome Sequence of Pycnoporus sanguineus.</title>
        <authorList>
            <person name="Buettner E."/>
        </authorList>
    </citation>
    <scope>NUCLEOTIDE SEQUENCE</scope>
    <source>
        <strain evidence="1">CG-C14</strain>
    </source>
</reference>
<comment type="caution">
    <text evidence="1">The sequence shown here is derived from an EMBL/GenBank/DDBJ whole genome shotgun (WGS) entry which is preliminary data.</text>
</comment>
<accession>A0ACC1Q214</accession>